<evidence type="ECO:0000256" key="1">
    <source>
        <dbReference type="SAM" id="MobiDB-lite"/>
    </source>
</evidence>
<dbReference type="EMBL" id="JARBHB010000012">
    <property type="protein sequence ID" value="KAJ8871655.1"/>
    <property type="molecule type" value="Genomic_DNA"/>
</dbReference>
<name>A0ABQ9GI07_9NEOP</name>
<feature type="region of interest" description="Disordered" evidence="1">
    <location>
        <begin position="138"/>
        <end position="169"/>
    </location>
</feature>
<keyword evidence="3" id="KW-1185">Reference proteome</keyword>
<sequence length="191" mass="20949">MTAGTSLWLVTAAEAELRTPANQARRRRPRDRAPAVRLGAPDDAAGRWVFTRIFRFPAPLRSGTAPRSPRFTLIGSHDFRVKSHPILSTRLDEMMSNLTSEDVCLRRVTAGQGIPTNQLRPRGRACVLVTSPERDMETPCPCHAGIQGRGKTGDPRENPPISGIVRHDPHVRGSGCDSAGYRTRFAFVGGE</sequence>
<comment type="caution">
    <text evidence="2">The sequence shown here is derived from an EMBL/GenBank/DDBJ whole genome shotgun (WGS) entry which is preliminary data.</text>
</comment>
<evidence type="ECO:0000313" key="2">
    <source>
        <dbReference type="EMBL" id="KAJ8871655.1"/>
    </source>
</evidence>
<accession>A0ABQ9GI07</accession>
<gene>
    <name evidence="2" type="ORF">PR048_027982</name>
</gene>
<feature type="region of interest" description="Disordered" evidence="1">
    <location>
        <begin position="19"/>
        <end position="38"/>
    </location>
</feature>
<protein>
    <submittedName>
        <fullName evidence="2">Uncharacterized protein</fullName>
    </submittedName>
</protein>
<proteinExistence type="predicted"/>
<evidence type="ECO:0000313" key="3">
    <source>
        <dbReference type="Proteomes" id="UP001159363"/>
    </source>
</evidence>
<dbReference type="Proteomes" id="UP001159363">
    <property type="component" value="Chromosome 11"/>
</dbReference>
<reference evidence="2 3" key="1">
    <citation type="submission" date="2023-02" db="EMBL/GenBank/DDBJ databases">
        <title>LHISI_Scaffold_Assembly.</title>
        <authorList>
            <person name="Stuart O.P."/>
            <person name="Cleave R."/>
            <person name="Magrath M.J.L."/>
            <person name="Mikheyev A.S."/>
        </authorList>
    </citation>
    <scope>NUCLEOTIDE SEQUENCE [LARGE SCALE GENOMIC DNA]</scope>
    <source>
        <strain evidence="2">Daus_M_001</strain>
        <tissue evidence="2">Leg muscle</tissue>
    </source>
</reference>
<organism evidence="2 3">
    <name type="scientific">Dryococelus australis</name>
    <dbReference type="NCBI Taxonomy" id="614101"/>
    <lineage>
        <taxon>Eukaryota</taxon>
        <taxon>Metazoa</taxon>
        <taxon>Ecdysozoa</taxon>
        <taxon>Arthropoda</taxon>
        <taxon>Hexapoda</taxon>
        <taxon>Insecta</taxon>
        <taxon>Pterygota</taxon>
        <taxon>Neoptera</taxon>
        <taxon>Polyneoptera</taxon>
        <taxon>Phasmatodea</taxon>
        <taxon>Verophasmatodea</taxon>
        <taxon>Anareolatae</taxon>
        <taxon>Phasmatidae</taxon>
        <taxon>Eurycanthinae</taxon>
        <taxon>Dryococelus</taxon>
    </lineage>
</organism>